<name>A0A5B7EFZ7_PORTR</name>
<comment type="caution">
    <text evidence="2">The sequence shown here is derived from an EMBL/GenBank/DDBJ whole genome shotgun (WGS) entry which is preliminary data.</text>
</comment>
<dbReference type="AlphaFoldDB" id="A0A5B7EFZ7"/>
<evidence type="ECO:0000313" key="2">
    <source>
        <dbReference type="EMBL" id="MPC32156.1"/>
    </source>
</evidence>
<dbReference type="Proteomes" id="UP000324222">
    <property type="component" value="Unassembled WGS sequence"/>
</dbReference>
<gene>
    <name evidence="2" type="ORF">E2C01_025462</name>
</gene>
<protein>
    <submittedName>
        <fullName evidence="2">Uncharacterized protein</fullName>
    </submittedName>
</protein>
<proteinExistence type="predicted"/>
<keyword evidence="3" id="KW-1185">Reference proteome</keyword>
<feature type="region of interest" description="Disordered" evidence="1">
    <location>
        <begin position="105"/>
        <end position="130"/>
    </location>
</feature>
<evidence type="ECO:0000256" key="1">
    <source>
        <dbReference type="SAM" id="MobiDB-lite"/>
    </source>
</evidence>
<reference evidence="2 3" key="1">
    <citation type="submission" date="2019-05" db="EMBL/GenBank/DDBJ databases">
        <title>Another draft genome of Portunus trituberculatus and its Hox gene families provides insights of decapod evolution.</title>
        <authorList>
            <person name="Jeong J.-H."/>
            <person name="Song I."/>
            <person name="Kim S."/>
            <person name="Choi T."/>
            <person name="Kim D."/>
            <person name="Ryu S."/>
            <person name="Kim W."/>
        </authorList>
    </citation>
    <scope>NUCLEOTIDE SEQUENCE [LARGE SCALE GENOMIC DNA]</scope>
    <source>
        <tissue evidence="2">Muscle</tissue>
    </source>
</reference>
<evidence type="ECO:0000313" key="3">
    <source>
        <dbReference type="Proteomes" id="UP000324222"/>
    </source>
</evidence>
<accession>A0A5B7EFZ7</accession>
<dbReference type="EMBL" id="VSRR010002575">
    <property type="protein sequence ID" value="MPC32156.1"/>
    <property type="molecule type" value="Genomic_DNA"/>
</dbReference>
<sequence>MVVVGVGKGTLVFGRGCPGCGVAGAALEVIILPLWGDGGGTGRLSSIKGSVRPDDHDCLLCKFHPVLATLLPPRTNRNAEETQRPAELTCATLGRCKRAVVERLPQNTRSGHTKPKCYESGSSGHRHSCRPHSAVVTSELARGLGTSYDSLPTWRILFSLEWSVVISTPGEKLSVFLYPRKVNRAHGSLAHKRLIHGEGQEPFMGGVADSSRISIITIQSSGDSLHYSNEANGRRLVLGYLAAHVPTHHHPAAPSRPPTTYHIPPTYHSPQPYTAHLALSSCHKPPTHHPPPLHTANLPFLATWNSKPH</sequence>
<organism evidence="2 3">
    <name type="scientific">Portunus trituberculatus</name>
    <name type="common">Swimming crab</name>
    <name type="synonym">Neptunus trituberculatus</name>
    <dbReference type="NCBI Taxonomy" id="210409"/>
    <lineage>
        <taxon>Eukaryota</taxon>
        <taxon>Metazoa</taxon>
        <taxon>Ecdysozoa</taxon>
        <taxon>Arthropoda</taxon>
        <taxon>Crustacea</taxon>
        <taxon>Multicrustacea</taxon>
        <taxon>Malacostraca</taxon>
        <taxon>Eumalacostraca</taxon>
        <taxon>Eucarida</taxon>
        <taxon>Decapoda</taxon>
        <taxon>Pleocyemata</taxon>
        <taxon>Brachyura</taxon>
        <taxon>Eubrachyura</taxon>
        <taxon>Portunoidea</taxon>
        <taxon>Portunidae</taxon>
        <taxon>Portuninae</taxon>
        <taxon>Portunus</taxon>
    </lineage>
</organism>